<dbReference type="Pfam" id="PF05593">
    <property type="entry name" value="RHS_repeat"/>
    <property type="match status" value="9"/>
</dbReference>
<keyword evidence="1" id="KW-0812">Transmembrane</keyword>
<organism evidence="3 4">
    <name type="scientific">Aquitalea aquatica</name>
    <dbReference type="NCBI Taxonomy" id="3044273"/>
    <lineage>
        <taxon>Bacteria</taxon>
        <taxon>Pseudomonadati</taxon>
        <taxon>Pseudomonadota</taxon>
        <taxon>Betaproteobacteria</taxon>
        <taxon>Neisseriales</taxon>
        <taxon>Chromobacteriaceae</taxon>
        <taxon>Aquitalea</taxon>
    </lineage>
</organism>
<protein>
    <submittedName>
        <fullName evidence="3">LysM peptidoglycan-binding domain-containing protein</fullName>
    </submittedName>
</protein>
<dbReference type="InterPro" id="IPR006530">
    <property type="entry name" value="YD"/>
</dbReference>
<keyword evidence="1" id="KW-0472">Membrane</keyword>
<comment type="caution">
    <text evidence="3">The sequence shown here is derived from an EMBL/GenBank/DDBJ whole genome shotgun (WGS) entry which is preliminary data.</text>
</comment>
<dbReference type="CDD" id="cd00118">
    <property type="entry name" value="LysM"/>
    <property type="match status" value="2"/>
</dbReference>
<evidence type="ECO:0000313" key="3">
    <source>
        <dbReference type="EMBL" id="MBA4710865.1"/>
    </source>
</evidence>
<dbReference type="Pfam" id="PF01476">
    <property type="entry name" value="LysM"/>
    <property type="match status" value="2"/>
</dbReference>
<dbReference type="InterPro" id="IPR050708">
    <property type="entry name" value="T6SS_VgrG/RHS"/>
</dbReference>
<name>A0A838YID9_9NEIS</name>
<dbReference type="InterPro" id="IPR031325">
    <property type="entry name" value="RHS_repeat"/>
</dbReference>
<dbReference type="InterPro" id="IPR018392">
    <property type="entry name" value="LysM"/>
</dbReference>
<reference evidence="3 4" key="1">
    <citation type="submission" date="2020-07" db="EMBL/GenBank/DDBJ databases">
        <title>Draft genome sequence of violacein-producing bacteria and related species.</title>
        <authorList>
            <person name="Wilson H.S."/>
            <person name="De Leon M.E."/>
        </authorList>
    </citation>
    <scope>NUCLEOTIDE SEQUENCE [LARGE SCALE GENOMIC DNA]</scope>
    <source>
        <strain evidence="3 4">HSC-21Su07</strain>
    </source>
</reference>
<evidence type="ECO:0000259" key="2">
    <source>
        <dbReference type="PROSITE" id="PS51782"/>
    </source>
</evidence>
<feature type="transmembrane region" description="Helical" evidence="1">
    <location>
        <begin position="2557"/>
        <end position="2579"/>
    </location>
</feature>
<sequence>RTDYDAEGRVLKSTAYARPISLVGLPAILGGADIGTRLSADPADRVQRNVYDKDGRLTYSIDVLGYVIQRSYDANGNVTQTVRYVNKLVGSLADGVAPAIVSAAPASGAYVLANSALDRAEYTVYDAANRATFQRDAQGYLTEWRYDAAGNLTSTVHYANLVQGNWASNVAPQITATAPAGGGSYVVPHASDQATRTVYDAAGRPSFSIDAEGYVTSLQYDANGKLTQRVRYANRLVSPLADGVVPQVLDTAPASGGGYLLRNAAQDAVTLNTYDSAGRLMDSQDGAGNVTRQLYDAASRVVGTVRGFGTPTASRTRYVYDAAGRMMEETRGDGTDDAASTRYRLDATGNRVAEIDPRGVELAEHDSAWALAERKTLGYVDASGNAKTVAVLSVAEKDALLARYTTSRRFDALGRKLSETDALGGVTRSEYDAFGNAVKVTDPRGYSGYFYFDARNQSVLHIDPAGYATASVYDAFGQLVQITHYANAVIDIPSTGTPPTLVADAAHDQVTRLEHDRLGQQTKITDAAGQSETLAYDAFGNKTRYTNQVGGVFDYRYDHNNRLIEETLPVQSRNAAGQLVAVLKRYAYDARGNRIEQTEAVGLPEQRTTVYNYDALDRLVLQRGDAVPTFVNGVTGATTPTNLRRYDARGNLIEQTDANGNKTSSWFDALNRKVAERSATGTLTQWDYDDAGNAIAQRIYADPVTLPADGSRPLPVNVANMRETRFRYDANNRLIETRLPNQLVGSRNPTTGNYEVAQRDLVSTRAYDANGNVVQETDARGNSLYRYYDSLGRKTLEVDAERYATRWDYDGNGKVTRETRYATRLTQAVDATTAYATVNGAIAISATTDRVSEFVYDQLGRVLEERCLGVQTSNVDAKTGAVTETSGTVITRYLYNGLGKLIQKTDATGSQSNWQYDVLGRETRRQDAAFTDYQGNMVRPTTDTEYNGLDQVARSLKRGTDQASETDDQITRYGYGAGGRLLSQTDAAGATTQYDYDAAGNVTRTRLTRLDADGASITDITHYRYDAALHQIEKRDDASGVRFETRYNAYGQIEGKRTGTSGSGDWQEYAEYDGAGRLSKSNSSGGVSKAYVYDANGNATLTLESAEVDQRGLSLEQLLQRNDLRRTVSVYDARNQLTATYQPESAQARDLVVVKQWQGGVPQEGGGGVVEVGPGSQVVGATETNPLATGSVAVMGGAPGQVKAWFASVVPKVYSRDTRNVSIYYEYFTASKLHVELPLPTGAAAYGAGDFVVNVQFKMNGKTFNAQYTLAPSTTALVGDVPISVALSEIQYGGGYWIGSSSSQGELSFTVSKRLDNNQLQTVAQGNYASGWSGFFKGTMGVAIRTSKDGGYDIRTSNYSGVNAALSLVRKELLIKGQPQGASRVVLLTRPAGSNTGWSMVDVPPTVVGGQVWPGQFSLDWTGMARGSYDMRYVALDAAGNVLNSEQGSLVLSDSAPTITQTPRTIGGAGKAFLDAAGQLNITEQGSQATKATVRFRTPGGAWSTAYSLTAASVAGTTTPGWFAFTPASYGLAAGTAYEYVLETQTSTGATVGKVVGSFTAGNANAVGALTAYANLPQLVHFKNQPLTAIRGILRYRLAGSSGTFSEAALVPDGSGAFYWDPSGVYTGSSSADFDFEYQLFDAADQMLNWAKGQVRFGTDNRLLSHTGLRLPSVVTFTPPQQSAVKLQFSYRPVGSSGAYTTATLSRAAGAFRFDASSLMPASGSVDFEYFYQLLDAAGTPLQTETGSPLRIDGTMHLGPGETGNTLRWVITGLASSTNVIQRQQRYNAFGEIAQEVDGLGRVTDFSYTTFGKLLQKQDPETTITLENGFQQRVRPTTRYYYDAIGNAVAVKDANGNFNRQVLLAGSDGATVRNASEIHADGGTKRYGYDVYGNLRYVVDEIGRRTDYGYDAMNRLVRVDRPQRASGGPRGYDAYDYDAAGRRIAHRTSADGSTVLRDKTYYDSLGRVIKVVTAAGRTTTTGYIWDTAILGAGGAVVGGWRSTVTDANGRSQIDDTDLYGHRVRHVDLGGHVFNYRYNWAGQLSEQTGSTGQAIRYAYYGNGYLKSISDLALDSLTLYEYDAEGNKTFEGYTTVSGGTARTYYEYAEVSYDELNRVKEIKDPTFTTQYEYDAVGNRRHVFAYYHDGINGTRKTQDNWYRYDVMNRFVVSMGSLNGTRAAAADGTTAITKGTGGDGVEIAYNAAGERITATYARDGHRETYGYSADGYLETMVLDANPNDATPGTLRAKRTNDLMGRVTQYSEYQADGVSVSSNSVSTYDADSKLIKQVVGSATTTYNLLADGTLNYSSQVDSGTTVTSYYGYEWWDEAKQSTVTANPYNANAPGWKSGTSHYTYDINGHLKAAIDEVGSRRFGYISNAQGLILKRDEIAGSVNQRHDYYYLDGQRVGDVGNDSDTRIDYAQALARGNAPSRKEQYKHWQPIASADFDQNYEPIGPGYPGNTPGSYTVRAGDTLQSIARALWGDSAMWYLLADTNGLSGSETLSAGQTLTVPNKVTNVHNNNGTFRVYNPGEAIGDTTPTLPDAPPPPSRGGGGGCGGFGMVFVAVIAVVAVVMTAGAAAVAMTAMTSSTTFAGAMATTAAAAGLSTSAGIMAIGSSVLAGGLAGGIGLAAAAIGGAVGSIASQGVAMAMGMQDKFSWSQVGTSALGAAVTSGVASGGSTASSGWSGAAAAGGRAMLGSTLTQGIAVATGMQKSFNWTAVAASGLGAAASFNVVPISNAAGPMDNFVNGLSRSLVSGGVQSIVGGGKPNWGAIAAESFGSALGNSMVERLATQERLTTDTTARSEGEGIDGGLVDAFAPRDAAEAIGFRSRDDFWTLQSDVEAPAGDGGPRSYSVQKGDTFSKVAKRVGLSAAELAAANPGVNQFRLRPGQSLVIPEEGSYSDEYLAKVGHFLDKQNQQRIAASEAERIQVLAEKIHAGVPLLSLKERFTSSNALEGLLMPFSMASQYVAAGASFSQPKAEAVSVSSLARSAASGFGRALYGFTVGTAENAGDLVKAGLSVMWNEAGGRQVWNGVTGRGDSNWYPEMAGPVAQAYRGGVSQGALILSSVPVLNLVPAAFDGAEAAYNGRWNQVAEMGGGFAAGALGGKLMAKYGGYGLNVSLVDINASGLGRYQTGALGFDVEVVRPGVPNSEVLSGGPRLLSTEGNVGTYLDLMNAGSVGDNITPHHIPSANRMALSGVSKGDGIAINMEQPVPGVGGRHRATFTYGTQADINMTPRDALAAGIWDARAIYRADGLYTPQIRSSLQELIWMNKANHPTIFVK</sequence>
<evidence type="ECO:0000256" key="1">
    <source>
        <dbReference type="SAM" id="Phobius"/>
    </source>
</evidence>
<feature type="transmembrane region" description="Helical" evidence="1">
    <location>
        <begin position="2619"/>
        <end position="2641"/>
    </location>
</feature>
<dbReference type="NCBIfam" id="TIGR01643">
    <property type="entry name" value="YD_repeat_2x"/>
    <property type="match status" value="5"/>
</dbReference>
<dbReference type="Gene3D" id="2.180.10.10">
    <property type="entry name" value="RHS repeat-associated core"/>
    <property type="match status" value="5"/>
</dbReference>
<keyword evidence="1" id="KW-1133">Transmembrane helix</keyword>
<dbReference type="SUPFAM" id="SSF54106">
    <property type="entry name" value="LysM domain"/>
    <property type="match status" value="1"/>
</dbReference>
<proteinExistence type="predicted"/>
<accession>A0A838YID9</accession>
<evidence type="ECO:0000313" key="4">
    <source>
        <dbReference type="Proteomes" id="UP000545606"/>
    </source>
</evidence>
<dbReference type="PROSITE" id="PS51782">
    <property type="entry name" value="LYSM"/>
    <property type="match status" value="2"/>
</dbReference>
<feature type="domain" description="LysM" evidence="2">
    <location>
        <begin position="2850"/>
        <end position="2894"/>
    </location>
</feature>
<dbReference type="Gene3D" id="3.10.350.10">
    <property type="entry name" value="LysM domain"/>
    <property type="match status" value="2"/>
</dbReference>
<feature type="transmembrane region" description="Helical" evidence="1">
    <location>
        <begin position="2591"/>
        <end position="2613"/>
    </location>
</feature>
<gene>
    <name evidence="3" type="ORF">H2Z84_21030</name>
</gene>
<keyword evidence="4" id="KW-1185">Reference proteome</keyword>
<dbReference type="PANTHER" id="PTHR32305:SF15">
    <property type="entry name" value="PROTEIN RHSA-RELATED"/>
    <property type="match status" value="1"/>
</dbReference>
<dbReference type="Proteomes" id="UP000545606">
    <property type="component" value="Unassembled WGS sequence"/>
</dbReference>
<dbReference type="InterPro" id="IPR036779">
    <property type="entry name" value="LysM_dom_sf"/>
</dbReference>
<dbReference type="PANTHER" id="PTHR32305">
    <property type="match status" value="1"/>
</dbReference>
<feature type="domain" description="LysM" evidence="2">
    <location>
        <begin position="2463"/>
        <end position="2510"/>
    </location>
</feature>
<dbReference type="EMBL" id="JACERN010000048">
    <property type="protein sequence ID" value="MBA4710865.1"/>
    <property type="molecule type" value="Genomic_DNA"/>
</dbReference>
<dbReference type="SMART" id="SM00257">
    <property type="entry name" value="LysM"/>
    <property type="match status" value="2"/>
</dbReference>
<feature type="non-terminal residue" evidence="3">
    <location>
        <position position="1"/>
    </location>
</feature>